<reference evidence="2" key="3">
    <citation type="submission" date="2020-12" db="UniProtKB">
        <authorList>
            <consortium name="EnsemblPlants"/>
        </authorList>
    </citation>
    <scope>IDENTIFICATION</scope>
</reference>
<dbReference type="InParanoid" id="A0A2K1J1L3"/>
<evidence type="ECO:0000313" key="1">
    <source>
        <dbReference type="EMBL" id="PNR35419.1"/>
    </source>
</evidence>
<name>A0A2K1J1L3_PHYPA</name>
<dbReference type="AlphaFoldDB" id="A0A2K1J1L3"/>
<keyword evidence="3" id="KW-1185">Reference proteome</keyword>
<protein>
    <submittedName>
        <fullName evidence="1 2">Uncharacterized protein</fullName>
    </submittedName>
</protein>
<dbReference type="Proteomes" id="UP000006727">
    <property type="component" value="Chromosome 18"/>
</dbReference>
<accession>A0A2K1J1L3</accession>
<evidence type="ECO:0000313" key="3">
    <source>
        <dbReference type="Proteomes" id="UP000006727"/>
    </source>
</evidence>
<proteinExistence type="predicted"/>
<dbReference type="EnsemblPlants" id="Pp3c18_19163V3.1">
    <property type="protein sequence ID" value="PAC:32982462.CDS.1"/>
    <property type="gene ID" value="Pp3c18_19163"/>
</dbReference>
<reference evidence="1 3" key="2">
    <citation type="journal article" date="2018" name="Plant J.">
        <title>The Physcomitrella patens chromosome-scale assembly reveals moss genome structure and evolution.</title>
        <authorList>
            <person name="Lang D."/>
            <person name="Ullrich K.K."/>
            <person name="Murat F."/>
            <person name="Fuchs J."/>
            <person name="Jenkins J."/>
            <person name="Haas F.B."/>
            <person name="Piednoel M."/>
            <person name="Gundlach H."/>
            <person name="Van Bel M."/>
            <person name="Meyberg R."/>
            <person name="Vives C."/>
            <person name="Morata J."/>
            <person name="Symeonidi A."/>
            <person name="Hiss M."/>
            <person name="Muchero W."/>
            <person name="Kamisugi Y."/>
            <person name="Saleh O."/>
            <person name="Blanc G."/>
            <person name="Decker E.L."/>
            <person name="van Gessel N."/>
            <person name="Grimwood J."/>
            <person name="Hayes R.D."/>
            <person name="Graham S.W."/>
            <person name="Gunter L.E."/>
            <person name="McDaniel S.F."/>
            <person name="Hoernstein S.N.W."/>
            <person name="Larsson A."/>
            <person name="Li F.W."/>
            <person name="Perroud P.F."/>
            <person name="Phillips J."/>
            <person name="Ranjan P."/>
            <person name="Rokshar D.S."/>
            <person name="Rothfels C.J."/>
            <person name="Schneider L."/>
            <person name="Shu S."/>
            <person name="Stevenson D.W."/>
            <person name="Thummler F."/>
            <person name="Tillich M."/>
            <person name="Villarreal Aguilar J.C."/>
            <person name="Widiez T."/>
            <person name="Wong G.K."/>
            <person name="Wymore A."/>
            <person name="Zhang Y."/>
            <person name="Zimmer A.D."/>
            <person name="Quatrano R.S."/>
            <person name="Mayer K.F.X."/>
            <person name="Goodstein D."/>
            <person name="Casacuberta J.M."/>
            <person name="Vandepoele K."/>
            <person name="Reski R."/>
            <person name="Cuming A.C."/>
            <person name="Tuskan G.A."/>
            <person name="Maumus F."/>
            <person name="Salse J."/>
            <person name="Schmutz J."/>
            <person name="Rensing S.A."/>
        </authorList>
    </citation>
    <scope>NUCLEOTIDE SEQUENCE [LARGE SCALE GENOMIC DNA]</scope>
    <source>
        <strain evidence="2 3">cv. Gransden 2004</strain>
    </source>
</reference>
<dbReference type="EMBL" id="ABEU02000018">
    <property type="protein sequence ID" value="PNR35419.1"/>
    <property type="molecule type" value="Genomic_DNA"/>
</dbReference>
<gene>
    <name evidence="1" type="ORF">PHYPA_023319</name>
</gene>
<dbReference type="Gramene" id="Pp3c18_19163V3.1">
    <property type="protein sequence ID" value="PAC:32982462.CDS.1"/>
    <property type="gene ID" value="Pp3c18_19163"/>
</dbReference>
<evidence type="ECO:0000313" key="2">
    <source>
        <dbReference type="EnsemblPlants" id="PAC:32982462.CDS.1"/>
    </source>
</evidence>
<organism evidence="1">
    <name type="scientific">Physcomitrium patens</name>
    <name type="common">Spreading-leaved earth moss</name>
    <name type="synonym">Physcomitrella patens</name>
    <dbReference type="NCBI Taxonomy" id="3218"/>
    <lineage>
        <taxon>Eukaryota</taxon>
        <taxon>Viridiplantae</taxon>
        <taxon>Streptophyta</taxon>
        <taxon>Embryophyta</taxon>
        <taxon>Bryophyta</taxon>
        <taxon>Bryophytina</taxon>
        <taxon>Bryopsida</taxon>
        <taxon>Funariidae</taxon>
        <taxon>Funariales</taxon>
        <taxon>Funariaceae</taxon>
        <taxon>Physcomitrium</taxon>
    </lineage>
</organism>
<sequence length="99" mass="11596">MSGLPHVRHETIMKLLYRLTNYLLRPKLQSVSRTHNEEDARERTTEDPGFCHFEALQSLSHLRGTLRMLGRCSDCLLAEYRGHLIIPIIFDDFLHMFGE</sequence>
<reference evidence="1 3" key="1">
    <citation type="journal article" date="2008" name="Science">
        <title>The Physcomitrella genome reveals evolutionary insights into the conquest of land by plants.</title>
        <authorList>
            <person name="Rensing S."/>
            <person name="Lang D."/>
            <person name="Zimmer A."/>
            <person name="Terry A."/>
            <person name="Salamov A."/>
            <person name="Shapiro H."/>
            <person name="Nishiyama T."/>
            <person name="Perroud P.-F."/>
            <person name="Lindquist E."/>
            <person name="Kamisugi Y."/>
            <person name="Tanahashi T."/>
            <person name="Sakakibara K."/>
            <person name="Fujita T."/>
            <person name="Oishi K."/>
            <person name="Shin-I T."/>
            <person name="Kuroki Y."/>
            <person name="Toyoda A."/>
            <person name="Suzuki Y."/>
            <person name="Hashimoto A."/>
            <person name="Yamaguchi K."/>
            <person name="Sugano A."/>
            <person name="Kohara Y."/>
            <person name="Fujiyama A."/>
            <person name="Anterola A."/>
            <person name="Aoki S."/>
            <person name="Ashton N."/>
            <person name="Barbazuk W.B."/>
            <person name="Barker E."/>
            <person name="Bennetzen J."/>
            <person name="Bezanilla M."/>
            <person name="Blankenship R."/>
            <person name="Cho S.H."/>
            <person name="Dutcher S."/>
            <person name="Estelle M."/>
            <person name="Fawcett J.A."/>
            <person name="Gundlach H."/>
            <person name="Hanada K."/>
            <person name="Heyl A."/>
            <person name="Hicks K.A."/>
            <person name="Hugh J."/>
            <person name="Lohr M."/>
            <person name="Mayer K."/>
            <person name="Melkozernov A."/>
            <person name="Murata T."/>
            <person name="Nelson D."/>
            <person name="Pils B."/>
            <person name="Prigge M."/>
            <person name="Reiss B."/>
            <person name="Renner T."/>
            <person name="Rombauts S."/>
            <person name="Rushton P."/>
            <person name="Sanderfoot A."/>
            <person name="Schween G."/>
            <person name="Shiu S.-H."/>
            <person name="Stueber K."/>
            <person name="Theodoulou F.L."/>
            <person name="Tu H."/>
            <person name="Van de Peer Y."/>
            <person name="Verrier P.J."/>
            <person name="Waters E."/>
            <person name="Wood A."/>
            <person name="Yang L."/>
            <person name="Cove D."/>
            <person name="Cuming A."/>
            <person name="Hasebe M."/>
            <person name="Lucas S."/>
            <person name="Mishler D.B."/>
            <person name="Reski R."/>
            <person name="Grigoriev I."/>
            <person name="Quatrano R.S."/>
            <person name="Boore J.L."/>
        </authorList>
    </citation>
    <scope>NUCLEOTIDE SEQUENCE [LARGE SCALE GENOMIC DNA]</scope>
    <source>
        <strain evidence="2 3">cv. Gransden 2004</strain>
    </source>
</reference>